<dbReference type="AlphaFoldDB" id="A0AAD7T1M3"/>
<evidence type="ECO:0000313" key="2">
    <source>
        <dbReference type="Proteomes" id="UP001221898"/>
    </source>
</evidence>
<protein>
    <submittedName>
        <fullName evidence="1">Uncharacterized protein</fullName>
    </submittedName>
</protein>
<organism evidence="1 2">
    <name type="scientific">Aldrovandia affinis</name>
    <dbReference type="NCBI Taxonomy" id="143900"/>
    <lineage>
        <taxon>Eukaryota</taxon>
        <taxon>Metazoa</taxon>
        <taxon>Chordata</taxon>
        <taxon>Craniata</taxon>
        <taxon>Vertebrata</taxon>
        <taxon>Euteleostomi</taxon>
        <taxon>Actinopterygii</taxon>
        <taxon>Neopterygii</taxon>
        <taxon>Teleostei</taxon>
        <taxon>Notacanthiformes</taxon>
        <taxon>Halosauridae</taxon>
        <taxon>Aldrovandia</taxon>
    </lineage>
</organism>
<accession>A0AAD7T1M3</accession>
<dbReference type="Proteomes" id="UP001221898">
    <property type="component" value="Unassembled WGS sequence"/>
</dbReference>
<dbReference type="EMBL" id="JAINUG010000018">
    <property type="protein sequence ID" value="KAJ8412745.1"/>
    <property type="molecule type" value="Genomic_DNA"/>
</dbReference>
<keyword evidence="2" id="KW-1185">Reference proteome</keyword>
<comment type="caution">
    <text evidence="1">The sequence shown here is derived from an EMBL/GenBank/DDBJ whole genome shotgun (WGS) entry which is preliminary data.</text>
</comment>
<evidence type="ECO:0000313" key="1">
    <source>
        <dbReference type="EMBL" id="KAJ8412745.1"/>
    </source>
</evidence>
<sequence length="70" mass="7601">MNNKWRGSGFTLASRPILPRATERKVASSGGGCRLHGGTMKAIPRSSSFLFVGVMTAQKYLNNRAVAAYR</sequence>
<name>A0AAD7T1M3_9TELE</name>
<gene>
    <name evidence="1" type="ORF">AAFF_G00116960</name>
</gene>
<reference evidence="1" key="1">
    <citation type="journal article" date="2023" name="Science">
        <title>Genome structures resolve the early diversification of teleost fishes.</title>
        <authorList>
            <person name="Parey E."/>
            <person name="Louis A."/>
            <person name="Montfort J."/>
            <person name="Bouchez O."/>
            <person name="Roques C."/>
            <person name="Iampietro C."/>
            <person name="Lluch J."/>
            <person name="Castinel A."/>
            <person name="Donnadieu C."/>
            <person name="Desvignes T."/>
            <person name="Floi Bucao C."/>
            <person name="Jouanno E."/>
            <person name="Wen M."/>
            <person name="Mejri S."/>
            <person name="Dirks R."/>
            <person name="Jansen H."/>
            <person name="Henkel C."/>
            <person name="Chen W.J."/>
            <person name="Zahm M."/>
            <person name="Cabau C."/>
            <person name="Klopp C."/>
            <person name="Thompson A.W."/>
            <person name="Robinson-Rechavi M."/>
            <person name="Braasch I."/>
            <person name="Lecointre G."/>
            <person name="Bobe J."/>
            <person name="Postlethwait J.H."/>
            <person name="Berthelot C."/>
            <person name="Roest Crollius H."/>
            <person name="Guiguen Y."/>
        </authorList>
    </citation>
    <scope>NUCLEOTIDE SEQUENCE</scope>
    <source>
        <strain evidence="1">NC1722</strain>
    </source>
</reference>
<proteinExistence type="predicted"/>